<proteinExistence type="predicted"/>
<reference evidence="2" key="2">
    <citation type="journal article" date="2015" name="Fish Shellfish Immunol.">
        <title>Early steps in the European eel (Anguilla anguilla)-Vibrio vulnificus interaction in the gills: Role of the RtxA13 toxin.</title>
        <authorList>
            <person name="Callol A."/>
            <person name="Pajuelo D."/>
            <person name="Ebbesson L."/>
            <person name="Teles M."/>
            <person name="MacKenzie S."/>
            <person name="Amaro C."/>
        </authorList>
    </citation>
    <scope>NUCLEOTIDE SEQUENCE</scope>
</reference>
<keyword evidence="1" id="KW-1133">Transmembrane helix</keyword>
<name>A0A0E9T7E4_ANGAN</name>
<feature type="transmembrane region" description="Helical" evidence="1">
    <location>
        <begin position="24"/>
        <end position="45"/>
    </location>
</feature>
<accession>A0A0E9T7E4</accession>
<dbReference type="EMBL" id="GBXM01059812">
    <property type="protein sequence ID" value="JAH48765.1"/>
    <property type="molecule type" value="Transcribed_RNA"/>
</dbReference>
<sequence>MSHERDVSLSSLSPPSFSPNICPIYHFSCSLLSFSFCLSASSLLFSS</sequence>
<reference evidence="2" key="1">
    <citation type="submission" date="2014-11" db="EMBL/GenBank/DDBJ databases">
        <authorList>
            <person name="Amaro Gonzalez C."/>
        </authorList>
    </citation>
    <scope>NUCLEOTIDE SEQUENCE</scope>
</reference>
<protein>
    <submittedName>
        <fullName evidence="2">Uncharacterized protein</fullName>
    </submittedName>
</protein>
<keyword evidence="1" id="KW-0812">Transmembrane</keyword>
<dbReference type="AlphaFoldDB" id="A0A0E9T7E4"/>
<evidence type="ECO:0000256" key="1">
    <source>
        <dbReference type="SAM" id="Phobius"/>
    </source>
</evidence>
<organism evidence="2">
    <name type="scientific">Anguilla anguilla</name>
    <name type="common">European freshwater eel</name>
    <name type="synonym">Muraena anguilla</name>
    <dbReference type="NCBI Taxonomy" id="7936"/>
    <lineage>
        <taxon>Eukaryota</taxon>
        <taxon>Metazoa</taxon>
        <taxon>Chordata</taxon>
        <taxon>Craniata</taxon>
        <taxon>Vertebrata</taxon>
        <taxon>Euteleostomi</taxon>
        <taxon>Actinopterygii</taxon>
        <taxon>Neopterygii</taxon>
        <taxon>Teleostei</taxon>
        <taxon>Anguilliformes</taxon>
        <taxon>Anguillidae</taxon>
        <taxon>Anguilla</taxon>
    </lineage>
</organism>
<evidence type="ECO:0000313" key="2">
    <source>
        <dbReference type="EMBL" id="JAH48765.1"/>
    </source>
</evidence>
<keyword evidence="1" id="KW-0472">Membrane</keyword>